<name>A0A9P6FXF5_9FUNG</name>
<gene>
    <name evidence="11" type="ORF">BGW38_008946</name>
</gene>
<feature type="transmembrane region" description="Helical" evidence="9">
    <location>
        <begin position="115"/>
        <end position="135"/>
    </location>
</feature>
<evidence type="ECO:0000313" key="11">
    <source>
        <dbReference type="EMBL" id="KAF9583650.1"/>
    </source>
</evidence>
<evidence type="ECO:0000256" key="9">
    <source>
        <dbReference type="SAM" id="Phobius"/>
    </source>
</evidence>
<feature type="compositionally biased region" description="Polar residues" evidence="8">
    <location>
        <begin position="236"/>
        <end position="255"/>
    </location>
</feature>
<evidence type="ECO:0000256" key="8">
    <source>
        <dbReference type="SAM" id="MobiDB-lite"/>
    </source>
</evidence>
<keyword evidence="5" id="KW-0029">Amino-acid transport</keyword>
<keyword evidence="7 9" id="KW-0472">Membrane</keyword>
<dbReference type="PANTHER" id="PTHR22950">
    <property type="entry name" value="AMINO ACID TRANSPORTER"/>
    <property type="match status" value="1"/>
</dbReference>
<evidence type="ECO:0000256" key="3">
    <source>
        <dbReference type="ARBA" id="ARBA00022448"/>
    </source>
</evidence>
<evidence type="ECO:0000313" key="12">
    <source>
        <dbReference type="Proteomes" id="UP000780801"/>
    </source>
</evidence>
<proteinExistence type="inferred from homology"/>
<feature type="region of interest" description="Disordered" evidence="8">
    <location>
        <begin position="228"/>
        <end position="375"/>
    </location>
</feature>
<dbReference type="EMBL" id="JAABOA010000636">
    <property type="protein sequence ID" value="KAF9583650.1"/>
    <property type="molecule type" value="Genomic_DNA"/>
</dbReference>
<dbReference type="GO" id="GO:0015179">
    <property type="term" value="F:L-amino acid transmembrane transporter activity"/>
    <property type="evidence" value="ECO:0007669"/>
    <property type="project" value="TreeGrafter"/>
</dbReference>
<keyword evidence="12" id="KW-1185">Reference proteome</keyword>
<sequence length="414" mass="45153">MISVMTLPPILAIVALRGFHYAPDHKRSYDFVGDNVFPAIGVMAFAMLSAQTAFLNFTTLAQPTRKAWGQATGIAVFFSWIISFVFAIIGFIAFGEDVQPNIFNSFPSTDDLINIGRILLGFSMFLTVPQAFYPARASLHKVLGHEDNFKSPTDTEHVYTTIGLFFPILACGVFVADLGLLYQLIGGFCSTFLAYIIPGACYIIVFWSKDGGQSLRERIRQEQAQWEQKSEGLGISPSSSNGSLTNASYSGTVLEQGQDRFEDSSEEEEGASVTFDNDDEEEDQAFLRKKLAAERQHDPAHAEHGISTQKQRQGKARSPPIGYNPKDSTTEPLLKDNRLSGSYGALSSLPNSPSSTSSASSAGSNTISPISGQGSSRRKTELWLDVSAVVLLVFGTFVMVVATTITLRRMLGYS</sequence>
<feature type="transmembrane region" description="Helical" evidence="9">
    <location>
        <begin position="382"/>
        <end position="407"/>
    </location>
</feature>
<feature type="compositionally biased region" description="Basic and acidic residues" evidence="8">
    <location>
        <begin position="291"/>
        <end position="304"/>
    </location>
</feature>
<dbReference type="InterPro" id="IPR013057">
    <property type="entry name" value="AA_transpt_TM"/>
</dbReference>
<evidence type="ECO:0000256" key="5">
    <source>
        <dbReference type="ARBA" id="ARBA00022970"/>
    </source>
</evidence>
<evidence type="ECO:0000256" key="6">
    <source>
        <dbReference type="ARBA" id="ARBA00022989"/>
    </source>
</evidence>
<evidence type="ECO:0000256" key="7">
    <source>
        <dbReference type="ARBA" id="ARBA00023136"/>
    </source>
</evidence>
<comment type="similarity">
    <text evidence="2">Belongs to the amino acid/polyamine transporter 2 family.</text>
</comment>
<dbReference type="PANTHER" id="PTHR22950:SF458">
    <property type="entry name" value="SODIUM-COUPLED NEUTRAL AMINO ACID TRANSPORTER 11-RELATED"/>
    <property type="match status" value="1"/>
</dbReference>
<feature type="domain" description="Amino acid transporter transmembrane" evidence="10">
    <location>
        <begin position="29"/>
        <end position="210"/>
    </location>
</feature>
<evidence type="ECO:0000259" key="10">
    <source>
        <dbReference type="Pfam" id="PF01490"/>
    </source>
</evidence>
<dbReference type="Proteomes" id="UP000780801">
    <property type="component" value="Unassembled WGS sequence"/>
</dbReference>
<reference evidence="11" key="1">
    <citation type="journal article" date="2020" name="Fungal Divers.">
        <title>Resolving the Mortierellaceae phylogeny through synthesis of multi-gene phylogenetics and phylogenomics.</title>
        <authorList>
            <person name="Vandepol N."/>
            <person name="Liber J."/>
            <person name="Desiro A."/>
            <person name="Na H."/>
            <person name="Kennedy M."/>
            <person name="Barry K."/>
            <person name="Grigoriev I.V."/>
            <person name="Miller A.N."/>
            <person name="O'Donnell K."/>
            <person name="Stajich J.E."/>
            <person name="Bonito G."/>
        </authorList>
    </citation>
    <scope>NUCLEOTIDE SEQUENCE</scope>
    <source>
        <strain evidence="11">KOD1015</strain>
    </source>
</reference>
<comment type="caution">
    <text evidence="11">The sequence shown here is derived from an EMBL/GenBank/DDBJ whole genome shotgun (WGS) entry which is preliminary data.</text>
</comment>
<evidence type="ECO:0000256" key="2">
    <source>
        <dbReference type="ARBA" id="ARBA00008066"/>
    </source>
</evidence>
<dbReference type="AlphaFoldDB" id="A0A9P6FXF5"/>
<accession>A0A9P6FXF5</accession>
<feature type="compositionally biased region" description="Acidic residues" evidence="8">
    <location>
        <begin position="264"/>
        <end position="284"/>
    </location>
</feature>
<feature type="transmembrane region" description="Helical" evidence="9">
    <location>
        <begin position="182"/>
        <end position="208"/>
    </location>
</feature>
<keyword evidence="6 9" id="KW-1133">Transmembrane helix</keyword>
<feature type="transmembrane region" description="Helical" evidence="9">
    <location>
        <begin position="73"/>
        <end position="95"/>
    </location>
</feature>
<evidence type="ECO:0000256" key="4">
    <source>
        <dbReference type="ARBA" id="ARBA00022692"/>
    </source>
</evidence>
<feature type="transmembrane region" description="Helical" evidence="9">
    <location>
        <begin position="156"/>
        <end position="176"/>
    </location>
</feature>
<dbReference type="GO" id="GO:0016020">
    <property type="term" value="C:membrane"/>
    <property type="evidence" value="ECO:0007669"/>
    <property type="project" value="UniProtKB-SubCell"/>
</dbReference>
<feature type="compositionally biased region" description="Low complexity" evidence="8">
    <location>
        <begin position="344"/>
        <end position="366"/>
    </location>
</feature>
<dbReference type="OrthoDB" id="28208at2759"/>
<keyword evidence="4 9" id="KW-0812">Transmembrane</keyword>
<feature type="transmembrane region" description="Helical" evidence="9">
    <location>
        <begin position="36"/>
        <end position="61"/>
    </location>
</feature>
<comment type="subcellular location">
    <subcellularLocation>
        <location evidence="1">Membrane</location>
        <topology evidence="1">Multi-pass membrane protein</topology>
    </subcellularLocation>
</comment>
<protein>
    <recommendedName>
        <fullName evidence="10">Amino acid transporter transmembrane domain-containing protein</fullName>
    </recommendedName>
</protein>
<organism evidence="11 12">
    <name type="scientific">Lunasporangiospora selenospora</name>
    <dbReference type="NCBI Taxonomy" id="979761"/>
    <lineage>
        <taxon>Eukaryota</taxon>
        <taxon>Fungi</taxon>
        <taxon>Fungi incertae sedis</taxon>
        <taxon>Mucoromycota</taxon>
        <taxon>Mortierellomycotina</taxon>
        <taxon>Mortierellomycetes</taxon>
        <taxon>Mortierellales</taxon>
        <taxon>Mortierellaceae</taxon>
        <taxon>Lunasporangiospora</taxon>
    </lineage>
</organism>
<keyword evidence="3" id="KW-0813">Transport</keyword>
<evidence type="ECO:0000256" key="1">
    <source>
        <dbReference type="ARBA" id="ARBA00004141"/>
    </source>
</evidence>
<dbReference type="Pfam" id="PF01490">
    <property type="entry name" value="Aa_trans"/>
    <property type="match status" value="1"/>
</dbReference>